<reference evidence="2 3" key="1">
    <citation type="submission" date="2020-05" db="EMBL/GenBank/DDBJ databases">
        <title>Genome sequencing of Spirosoma sp. TS118.</title>
        <authorList>
            <person name="Lee J.-H."/>
            <person name="Jeong S."/>
            <person name="Zhao L."/>
            <person name="Jung J.-H."/>
            <person name="Kim M.-K."/>
            <person name="Lim S."/>
        </authorList>
    </citation>
    <scope>NUCLEOTIDE SEQUENCE [LARGE SCALE GENOMIC DNA]</scope>
    <source>
        <strain evidence="2 3">TS118</strain>
    </source>
</reference>
<evidence type="ECO:0008006" key="4">
    <source>
        <dbReference type="Google" id="ProtNLM"/>
    </source>
</evidence>
<keyword evidence="1" id="KW-0812">Transmembrane</keyword>
<keyword evidence="1" id="KW-1133">Transmembrane helix</keyword>
<evidence type="ECO:0000256" key="1">
    <source>
        <dbReference type="SAM" id="Phobius"/>
    </source>
</evidence>
<feature type="transmembrane region" description="Helical" evidence="1">
    <location>
        <begin position="118"/>
        <end position="137"/>
    </location>
</feature>
<dbReference type="EMBL" id="CP053435">
    <property type="protein sequence ID" value="QJW91907.1"/>
    <property type="molecule type" value="Genomic_DNA"/>
</dbReference>
<feature type="transmembrane region" description="Helical" evidence="1">
    <location>
        <begin position="81"/>
        <end position="98"/>
    </location>
</feature>
<evidence type="ECO:0000313" key="2">
    <source>
        <dbReference type="EMBL" id="QJW91907.1"/>
    </source>
</evidence>
<keyword evidence="1" id="KW-0472">Membrane</keyword>
<feature type="transmembrane region" description="Helical" evidence="1">
    <location>
        <begin position="7"/>
        <end position="32"/>
    </location>
</feature>
<sequence>MHFGKYASVIFASTIKFVGGPLTGATLGLTWLETALCTTLGMMLSVVVVTYAGVALQSLLNRYRSQRPKRFTRRTRMAVRIWKRSGMIGIALLTPLLLTPIGGTAIAVSFRVNRGQLLLYMLISGVFWAVLQTLLIYQIPGIKGFFAH</sequence>
<dbReference type="KEGG" id="stae:HNV11_22245"/>
<feature type="transmembrane region" description="Helical" evidence="1">
    <location>
        <begin position="38"/>
        <end position="60"/>
    </location>
</feature>
<protein>
    <recommendedName>
        <fullName evidence="4">Small multi-drug export protein</fullName>
    </recommendedName>
</protein>
<proteinExistence type="predicted"/>
<name>A0A6M5YCX5_9BACT</name>
<dbReference type="AlphaFoldDB" id="A0A6M5YCX5"/>
<dbReference type="Proteomes" id="UP000502756">
    <property type="component" value="Chromosome"/>
</dbReference>
<organism evidence="2 3">
    <name type="scientific">Spirosoma taeanense</name>
    <dbReference type="NCBI Taxonomy" id="2735870"/>
    <lineage>
        <taxon>Bacteria</taxon>
        <taxon>Pseudomonadati</taxon>
        <taxon>Bacteroidota</taxon>
        <taxon>Cytophagia</taxon>
        <taxon>Cytophagales</taxon>
        <taxon>Cytophagaceae</taxon>
        <taxon>Spirosoma</taxon>
    </lineage>
</organism>
<keyword evidence="3" id="KW-1185">Reference proteome</keyword>
<gene>
    <name evidence="2" type="ORF">HNV11_22245</name>
</gene>
<accession>A0A6M5YCX5</accession>
<evidence type="ECO:0000313" key="3">
    <source>
        <dbReference type="Proteomes" id="UP000502756"/>
    </source>
</evidence>
<dbReference type="RefSeq" id="WP_171741758.1">
    <property type="nucleotide sequence ID" value="NZ_CP053435.1"/>
</dbReference>